<name>A0A831PKF9_9BACT</name>
<comment type="caution">
    <text evidence="1">The sequence shown here is derived from an EMBL/GenBank/DDBJ whole genome shotgun (WGS) entry which is preliminary data.</text>
</comment>
<dbReference type="Proteomes" id="UP000886047">
    <property type="component" value="Unassembled WGS sequence"/>
</dbReference>
<accession>A0A831PKF9</accession>
<sequence>METNSFIGKLHAHLFASQEEIPKLFNAKEQEMILRYRAAFTKWLAEPHLRDCQMINYLINEFSIKRSQAYTDLNNVKSLIGNVTMAGKEFQRYRANEMILQGFELAEKAKNSLDIKKAMTLIKAGEALSKVHKLESNDPEPSRWEDIVPMELEPSTDVSVIGRKPIENLDELKHKLRVKYGTEMN</sequence>
<proteinExistence type="predicted"/>
<reference evidence="1" key="1">
    <citation type="journal article" date="2020" name="mSystems">
        <title>Genome- and Community-Level Interaction Insights into Carbon Utilization and Element Cycling Functions of Hydrothermarchaeota in Hydrothermal Sediment.</title>
        <authorList>
            <person name="Zhou Z."/>
            <person name="Liu Y."/>
            <person name="Xu W."/>
            <person name="Pan J."/>
            <person name="Luo Z.H."/>
            <person name="Li M."/>
        </authorList>
    </citation>
    <scope>NUCLEOTIDE SEQUENCE [LARGE SCALE GENOMIC DNA]</scope>
    <source>
        <strain evidence="1">SpSt-1217</strain>
    </source>
</reference>
<dbReference type="AlphaFoldDB" id="A0A831PKF9"/>
<evidence type="ECO:0000313" key="1">
    <source>
        <dbReference type="EMBL" id="HDR50197.1"/>
    </source>
</evidence>
<protein>
    <submittedName>
        <fullName evidence="1">Uncharacterized protein</fullName>
    </submittedName>
</protein>
<dbReference type="EMBL" id="DSDK01000062">
    <property type="protein sequence ID" value="HDR50197.1"/>
    <property type="molecule type" value="Genomic_DNA"/>
</dbReference>
<organism evidence="1">
    <name type="scientific">Mariniphaga anaerophila</name>
    <dbReference type="NCBI Taxonomy" id="1484053"/>
    <lineage>
        <taxon>Bacteria</taxon>
        <taxon>Pseudomonadati</taxon>
        <taxon>Bacteroidota</taxon>
        <taxon>Bacteroidia</taxon>
        <taxon>Marinilabiliales</taxon>
        <taxon>Prolixibacteraceae</taxon>
        <taxon>Mariniphaga</taxon>
    </lineage>
</organism>
<gene>
    <name evidence="1" type="ORF">ENN90_01055</name>
</gene>